<proteinExistence type="inferred from homology"/>
<comment type="similarity">
    <text evidence="1">Belongs to the YciI family.</text>
</comment>
<dbReference type="InterPro" id="IPR011008">
    <property type="entry name" value="Dimeric_a/b-barrel"/>
</dbReference>
<organism evidence="4 5">
    <name type="scientific">Amycolatopsis magusensis</name>
    <dbReference type="NCBI Taxonomy" id="882444"/>
    <lineage>
        <taxon>Bacteria</taxon>
        <taxon>Bacillati</taxon>
        <taxon>Actinomycetota</taxon>
        <taxon>Actinomycetes</taxon>
        <taxon>Pseudonocardiales</taxon>
        <taxon>Pseudonocardiaceae</taxon>
        <taxon>Amycolatopsis</taxon>
    </lineage>
</organism>
<dbReference type="InterPro" id="IPR005545">
    <property type="entry name" value="YCII"/>
</dbReference>
<sequence length="119" mass="13400">MPDYLGLIRREEKSVQDLSPDEAQRVLESYIAWTDRMAQEGRLRDSHPLTRSGRLLRRSGDELTTTDGPHTESAEIVGGYVTITADDYDQAVKIFGTHPHLRFGPIEVRKIAGESCSEE</sequence>
<dbReference type="PANTHER" id="PTHR35174">
    <property type="entry name" value="BLL7171 PROTEIN-RELATED"/>
    <property type="match status" value="1"/>
</dbReference>
<feature type="domain" description="YCII-related" evidence="3">
    <location>
        <begin position="4"/>
        <end position="111"/>
    </location>
</feature>
<dbReference type="Gene3D" id="3.30.70.1060">
    <property type="entry name" value="Dimeric alpha+beta barrel"/>
    <property type="match status" value="1"/>
</dbReference>
<dbReference type="EMBL" id="JAGGMS010000001">
    <property type="protein sequence ID" value="MBP2179862.1"/>
    <property type="molecule type" value="Genomic_DNA"/>
</dbReference>
<keyword evidence="5" id="KW-1185">Reference proteome</keyword>
<evidence type="ECO:0000313" key="4">
    <source>
        <dbReference type="EMBL" id="MBP2179862.1"/>
    </source>
</evidence>
<evidence type="ECO:0000313" key="5">
    <source>
        <dbReference type="Proteomes" id="UP000741013"/>
    </source>
</evidence>
<dbReference type="Proteomes" id="UP000741013">
    <property type="component" value="Unassembled WGS sequence"/>
</dbReference>
<dbReference type="SUPFAM" id="SSF54909">
    <property type="entry name" value="Dimeric alpha+beta barrel"/>
    <property type="match status" value="1"/>
</dbReference>
<comment type="caution">
    <text evidence="4">The sequence shown here is derived from an EMBL/GenBank/DDBJ whole genome shotgun (WGS) entry which is preliminary data.</text>
</comment>
<reference evidence="4 5" key="1">
    <citation type="submission" date="2021-03" db="EMBL/GenBank/DDBJ databases">
        <title>Sequencing the genomes of 1000 actinobacteria strains.</title>
        <authorList>
            <person name="Klenk H.-P."/>
        </authorList>
    </citation>
    <scope>NUCLEOTIDE SEQUENCE [LARGE SCALE GENOMIC DNA]</scope>
    <source>
        <strain evidence="4 5">DSM 45510</strain>
    </source>
</reference>
<evidence type="ECO:0000256" key="1">
    <source>
        <dbReference type="ARBA" id="ARBA00007689"/>
    </source>
</evidence>
<gene>
    <name evidence="4" type="ORF">JOM49_001388</name>
</gene>
<dbReference type="RefSeq" id="WP_209663524.1">
    <property type="nucleotide sequence ID" value="NZ_JAGGMS010000001.1"/>
</dbReference>
<accession>A0ABS4PKB6</accession>
<feature type="region of interest" description="Disordered" evidence="2">
    <location>
        <begin position="43"/>
        <end position="72"/>
    </location>
</feature>
<dbReference type="Pfam" id="PF03795">
    <property type="entry name" value="YCII"/>
    <property type="match status" value="1"/>
</dbReference>
<evidence type="ECO:0000256" key="2">
    <source>
        <dbReference type="SAM" id="MobiDB-lite"/>
    </source>
</evidence>
<protein>
    <recommendedName>
        <fullName evidence="3">YCII-related domain-containing protein</fullName>
    </recommendedName>
</protein>
<evidence type="ECO:0000259" key="3">
    <source>
        <dbReference type="Pfam" id="PF03795"/>
    </source>
</evidence>
<dbReference type="PANTHER" id="PTHR35174:SF1">
    <property type="entry name" value="BLL0086 PROTEIN"/>
    <property type="match status" value="1"/>
</dbReference>
<name>A0ABS4PKB6_9PSEU</name>